<keyword evidence="4 9" id="KW-0762">Sugar transport</keyword>
<feature type="transmembrane region" description="Helical" evidence="8">
    <location>
        <begin position="154"/>
        <end position="172"/>
    </location>
</feature>
<feature type="transmembrane region" description="Helical" evidence="8">
    <location>
        <begin position="57"/>
        <end position="78"/>
    </location>
</feature>
<evidence type="ECO:0000256" key="2">
    <source>
        <dbReference type="ARBA" id="ARBA00006117"/>
    </source>
</evidence>
<evidence type="ECO:0000256" key="7">
    <source>
        <dbReference type="ARBA" id="ARBA00023136"/>
    </source>
</evidence>
<proteinExistence type="inferred from homology"/>
<comment type="subcellular location">
    <subcellularLocation>
        <location evidence="1">Cell membrane</location>
        <topology evidence="1">Multi-pass membrane protein</topology>
    </subcellularLocation>
</comment>
<dbReference type="GO" id="GO:0005886">
    <property type="term" value="C:plasma membrane"/>
    <property type="evidence" value="ECO:0007669"/>
    <property type="project" value="UniProtKB-SubCell"/>
</dbReference>
<feature type="transmembrane region" description="Helical" evidence="8">
    <location>
        <begin position="31"/>
        <end position="51"/>
    </location>
</feature>
<keyword evidence="6 8" id="KW-1133">Transmembrane helix</keyword>
<dbReference type="OrthoDB" id="1452595at2"/>
<organism evidence="9 10">
    <name type="scientific">Ligilactobacillus equi DSM 15833 = JCM 10991</name>
    <dbReference type="NCBI Taxonomy" id="1423740"/>
    <lineage>
        <taxon>Bacteria</taxon>
        <taxon>Bacillati</taxon>
        <taxon>Bacillota</taxon>
        <taxon>Bacilli</taxon>
        <taxon>Lactobacillales</taxon>
        <taxon>Lactobacillaceae</taxon>
        <taxon>Ligilactobacillus</taxon>
    </lineage>
</organism>
<dbReference type="EMBL" id="AZFH01000032">
    <property type="protein sequence ID" value="KRL81708.1"/>
    <property type="molecule type" value="Genomic_DNA"/>
</dbReference>
<evidence type="ECO:0000313" key="9">
    <source>
        <dbReference type="EMBL" id="KRL81708.1"/>
    </source>
</evidence>
<feature type="transmembrane region" description="Helical" evidence="8">
    <location>
        <begin position="273"/>
        <end position="291"/>
    </location>
</feature>
<evidence type="ECO:0000256" key="4">
    <source>
        <dbReference type="ARBA" id="ARBA00022597"/>
    </source>
</evidence>
<gene>
    <name evidence="9" type="ORF">FC36_GL001444</name>
</gene>
<dbReference type="AlphaFoldDB" id="A0A0R1TK14"/>
<feature type="transmembrane region" description="Helical" evidence="8">
    <location>
        <begin position="90"/>
        <end position="110"/>
    </location>
</feature>
<comment type="similarity">
    <text evidence="2">Belongs to the GRP transporter (TC 2.A.7.5) family.</text>
</comment>
<dbReference type="InterPro" id="IPR010651">
    <property type="entry name" value="Sugar_transport"/>
</dbReference>
<evidence type="ECO:0000256" key="1">
    <source>
        <dbReference type="ARBA" id="ARBA00004651"/>
    </source>
</evidence>
<feature type="transmembrane region" description="Helical" evidence="8">
    <location>
        <begin position="214"/>
        <end position="233"/>
    </location>
</feature>
<feature type="transmembrane region" description="Helical" evidence="8">
    <location>
        <begin position="6"/>
        <end position="24"/>
    </location>
</feature>
<reference evidence="9 10" key="1">
    <citation type="journal article" date="2015" name="Genome Announc.">
        <title>Expanding the biotechnology potential of lactobacilli through comparative genomics of 213 strains and associated genera.</title>
        <authorList>
            <person name="Sun Z."/>
            <person name="Harris H.M."/>
            <person name="McCann A."/>
            <person name="Guo C."/>
            <person name="Argimon S."/>
            <person name="Zhang W."/>
            <person name="Yang X."/>
            <person name="Jeffery I.B."/>
            <person name="Cooney J.C."/>
            <person name="Kagawa T.F."/>
            <person name="Liu W."/>
            <person name="Song Y."/>
            <person name="Salvetti E."/>
            <person name="Wrobel A."/>
            <person name="Rasinkangas P."/>
            <person name="Parkhill J."/>
            <person name="Rea M.C."/>
            <person name="O'Sullivan O."/>
            <person name="Ritari J."/>
            <person name="Douillard F.P."/>
            <person name="Paul Ross R."/>
            <person name="Yang R."/>
            <person name="Briner A.E."/>
            <person name="Felis G.E."/>
            <person name="de Vos W.M."/>
            <person name="Barrangou R."/>
            <person name="Klaenhammer T.R."/>
            <person name="Caufield P.W."/>
            <person name="Cui Y."/>
            <person name="Zhang H."/>
            <person name="O'Toole P.W."/>
        </authorList>
    </citation>
    <scope>NUCLEOTIDE SEQUENCE [LARGE SCALE GENOMIC DNA]</scope>
    <source>
        <strain evidence="9 10">DSM 15833</strain>
    </source>
</reference>
<evidence type="ECO:0000313" key="10">
    <source>
        <dbReference type="Proteomes" id="UP000051048"/>
    </source>
</evidence>
<accession>A0A0R1TK14</accession>
<feature type="transmembrane region" description="Helical" evidence="8">
    <location>
        <begin position="239"/>
        <end position="261"/>
    </location>
</feature>
<keyword evidence="7 8" id="KW-0472">Membrane</keyword>
<dbReference type="RefSeq" id="WP_025021313.1">
    <property type="nucleotide sequence ID" value="NZ_AZFH01000032.1"/>
</dbReference>
<evidence type="ECO:0000256" key="8">
    <source>
        <dbReference type="SAM" id="Phobius"/>
    </source>
</evidence>
<comment type="caution">
    <text evidence="9">The sequence shown here is derived from an EMBL/GenBank/DDBJ whole genome shotgun (WGS) entry which is preliminary data.</text>
</comment>
<sequence>MSILVGLIPAIGWGLMPLLTSKAGGRESNQIVGTGLGAVAVGIIATVVTQTHLSLNFAIYAFICGALWTIGQIGQFVSFNRIGLTVTAPLSSALQLVGNSILGVLFFSQWQGPKHLMIGFGALLLVVIGVVLTSKVDPNKLGAQKGNAVTVKDFMFLLATTIGYWIYSSFPSMPMVQGASSTELFLPEVLGILFGGLVYSIFTKNAGVLTQKETWKSALGGLAWGVAGLAYIFSGQMNGTNMAFILTQLSVLISTLGGIVVMHETKTRYELRYTLIGLALLVIGSILTSFAN</sequence>
<dbReference type="PANTHER" id="PTHR16119:SF17">
    <property type="entry name" value="TRANSMEMBRANE PROTEIN 144"/>
    <property type="match status" value="1"/>
</dbReference>
<name>A0A0R1TK14_9LACO</name>
<evidence type="ECO:0000256" key="6">
    <source>
        <dbReference type="ARBA" id="ARBA00022989"/>
    </source>
</evidence>
<feature type="transmembrane region" description="Helical" evidence="8">
    <location>
        <begin position="116"/>
        <end position="133"/>
    </location>
</feature>
<keyword evidence="5 8" id="KW-0812">Transmembrane</keyword>
<protein>
    <submittedName>
        <fullName evidence="9">Sugar transport family protein</fullName>
    </submittedName>
</protein>
<dbReference type="STRING" id="1423740.FC36_GL001444"/>
<dbReference type="PANTHER" id="PTHR16119">
    <property type="entry name" value="TRANSMEMBRANE PROTEIN 144"/>
    <property type="match status" value="1"/>
</dbReference>
<dbReference type="Pfam" id="PF06800">
    <property type="entry name" value="Sugar_transport"/>
    <property type="match status" value="1"/>
</dbReference>
<evidence type="ECO:0000256" key="3">
    <source>
        <dbReference type="ARBA" id="ARBA00022448"/>
    </source>
</evidence>
<feature type="transmembrane region" description="Helical" evidence="8">
    <location>
        <begin position="184"/>
        <end position="202"/>
    </location>
</feature>
<dbReference type="GO" id="GO:0015144">
    <property type="term" value="F:carbohydrate transmembrane transporter activity"/>
    <property type="evidence" value="ECO:0007669"/>
    <property type="project" value="InterPro"/>
</dbReference>
<dbReference type="Proteomes" id="UP000051048">
    <property type="component" value="Unassembled WGS sequence"/>
</dbReference>
<dbReference type="CDD" id="cd23110">
    <property type="entry name" value="GRP"/>
    <property type="match status" value="1"/>
</dbReference>
<evidence type="ECO:0000256" key="5">
    <source>
        <dbReference type="ARBA" id="ARBA00022692"/>
    </source>
</evidence>
<keyword evidence="3" id="KW-0813">Transport</keyword>
<dbReference type="PATRIC" id="fig|1423740.3.peg.1560"/>